<dbReference type="CDD" id="cd00009">
    <property type="entry name" value="AAA"/>
    <property type="match status" value="1"/>
</dbReference>
<dbReference type="InterPro" id="IPR002078">
    <property type="entry name" value="Sigma_54_int"/>
</dbReference>
<dbReference type="Gene3D" id="3.40.50.300">
    <property type="entry name" value="P-loop containing nucleotide triphosphate hydrolases"/>
    <property type="match status" value="1"/>
</dbReference>
<dbReference type="PANTHER" id="PTHR32071">
    <property type="entry name" value="TRANSCRIPTIONAL REGULATORY PROTEIN"/>
    <property type="match status" value="1"/>
</dbReference>
<evidence type="ECO:0000259" key="4">
    <source>
        <dbReference type="PROSITE" id="PS50045"/>
    </source>
</evidence>
<dbReference type="PROSITE" id="PS00676">
    <property type="entry name" value="SIGMA54_INTERACT_2"/>
    <property type="match status" value="1"/>
</dbReference>
<dbReference type="Proteomes" id="UP000036958">
    <property type="component" value="Unassembled WGS sequence"/>
</dbReference>
<dbReference type="FunFam" id="3.40.50.300:FF:000006">
    <property type="entry name" value="DNA-binding transcriptional regulator NtrC"/>
    <property type="match status" value="1"/>
</dbReference>
<reference evidence="7" key="1">
    <citation type="submission" date="2015-07" db="EMBL/GenBank/DDBJ databases">
        <title>Genome sequencing of Sunxiuqinia dokdonensis strain SK.</title>
        <authorList>
            <person name="Ahn S."/>
            <person name="Kim B.-C."/>
        </authorList>
    </citation>
    <scope>NUCLEOTIDE SEQUENCE [LARGE SCALE GENOMIC DNA]</scope>
    <source>
        <strain evidence="7">SK</strain>
    </source>
</reference>
<feature type="domain" description="Sigma-54 factor interaction" evidence="4">
    <location>
        <begin position="149"/>
        <end position="378"/>
    </location>
</feature>
<keyword evidence="2" id="KW-0067">ATP-binding</keyword>
<sequence length="452" mass="51383">MDNNKPFKIFVVEDDDWYSRLLIHNLSLIPDYEIESYASGKDCIKNLSKEPDVVTLDYRLPDMKGLDVLKEIKAINEDIQVILISEQDDIEVVVELLKHGAYDYIVKSSDIKERLLNTVNNIRKGSRLKKEIVSLRQEVKKKYSYQNTIIGNSPAAERIFSLIEKATRTNISVTITGETGTGKELVAKAIHYNSNRAKKPFVPVNVAAIPKDLIESELFGHEKGSFTGASARRIGKFEEANGGTLFLDEMAEMDISLQAKLLRALQEKEIMRVGSNESVKVDCRIIIATNKNLIEEVNEGNFRQDLYYRLYGLPIELPPLRDRGNDVIMLAKHFIQTFCKENQLAERTLSASASRKLLSYSFPGNIRELKSIIELAVTLSDTDEISEESLVFGGQNMMDSLLVEERSMREYNIEIVNRFLAKYDNNIKLVADKLDIGVATIYRMLKEEKNLN</sequence>
<comment type="caution">
    <text evidence="6">The sequence shown here is derived from an EMBL/GenBank/DDBJ whole genome shotgun (WGS) entry which is preliminary data.</text>
</comment>
<dbReference type="SMART" id="SM00448">
    <property type="entry name" value="REC"/>
    <property type="match status" value="1"/>
</dbReference>
<evidence type="ECO:0000313" key="6">
    <source>
        <dbReference type="EMBL" id="KOH43815.1"/>
    </source>
</evidence>
<dbReference type="GO" id="GO:0005524">
    <property type="term" value="F:ATP binding"/>
    <property type="evidence" value="ECO:0007669"/>
    <property type="project" value="UniProtKB-KW"/>
</dbReference>
<dbReference type="InterPro" id="IPR003593">
    <property type="entry name" value="AAA+_ATPase"/>
</dbReference>
<evidence type="ECO:0000256" key="3">
    <source>
        <dbReference type="PROSITE-ProRule" id="PRU00169"/>
    </source>
</evidence>
<dbReference type="AlphaFoldDB" id="A0A0L8V5P9"/>
<evidence type="ECO:0000256" key="2">
    <source>
        <dbReference type="ARBA" id="ARBA00022840"/>
    </source>
</evidence>
<dbReference type="Pfam" id="PF00072">
    <property type="entry name" value="Response_reg"/>
    <property type="match status" value="1"/>
</dbReference>
<dbReference type="InterPro" id="IPR011006">
    <property type="entry name" value="CheY-like_superfamily"/>
</dbReference>
<dbReference type="Gene3D" id="3.40.50.2300">
    <property type="match status" value="1"/>
</dbReference>
<evidence type="ECO:0000313" key="7">
    <source>
        <dbReference type="Proteomes" id="UP000036958"/>
    </source>
</evidence>
<dbReference type="Gene3D" id="1.10.10.60">
    <property type="entry name" value="Homeodomain-like"/>
    <property type="match status" value="1"/>
</dbReference>
<keyword evidence="3" id="KW-0597">Phosphoprotein</keyword>
<dbReference type="InterPro" id="IPR025943">
    <property type="entry name" value="Sigma_54_int_dom_ATP-bd_2"/>
</dbReference>
<dbReference type="Pfam" id="PF25601">
    <property type="entry name" value="AAA_lid_14"/>
    <property type="match status" value="1"/>
</dbReference>
<feature type="modified residue" description="4-aspartylphosphate" evidence="3">
    <location>
        <position position="57"/>
    </location>
</feature>
<protein>
    <submittedName>
        <fullName evidence="6">Two-component response regulator</fullName>
    </submittedName>
</protein>
<dbReference type="GO" id="GO:0006355">
    <property type="term" value="P:regulation of DNA-templated transcription"/>
    <property type="evidence" value="ECO:0007669"/>
    <property type="project" value="InterPro"/>
</dbReference>
<dbReference type="Gene3D" id="1.10.8.60">
    <property type="match status" value="1"/>
</dbReference>
<evidence type="ECO:0000259" key="5">
    <source>
        <dbReference type="PROSITE" id="PS50110"/>
    </source>
</evidence>
<dbReference type="PROSITE" id="PS50110">
    <property type="entry name" value="RESPONSE_REGULATORY"/>
    <property type="match status" value="1"/>
</dbReference>
<feature type="domain" description="Response regulatory" evidence="5">
    <location>
        <begin position="8"/>
        <end position="122"/>
    </location>
</feature>
<dbReference type="RefSeq" id="WP_053185436.1">
    <property type="nucleotide sequence ID" value="NZ_LGIA01000176.1"/>
</dbReference>
<dbReference type="InterPro" id="IPR058031">
    <property type="entry name" value="AAA_lid_NorR"/>
</dbReference>
<proteinExistence type="predicted"/>
<dbReference type="SUPFAM" id="SSF52540">
    <property type="entry name" value="P-loop containing nucleoside triphosphate hydrolases"/>
    <property type="match status" value="1"/>
</dbReference>
<dbReference type="Pfam" id="PF00158">
    <property type="entry name" value="Sigma54_activat"/>
    <property type="match status" value="1"/>
</dbReference>
<dbReference type="InterPro" id="IPR001789">
    <property type="entry name" value="Sig_transdc_resp-reg_receiver"/>
</dbReference>
<evidence type="ECO:0000256" key="1">
    <source>
        <dbReference type="ARBA" id="ARBA00022741"/>
    </source>
</evidence>
<name>A0A0L8V5P9_9BACT</name>
<gene>
    <name evidence="6" type="ORF">NC99_33110</name>
</gene>
<dbReference type="SUPFAM" id="SSF52172">
    <property type="entry name" value="CheY-like"/>
    <property type="match status" value="1"/>
</dbReference>
<dbReference type="PANTHER" id="PTHR32071:SF121">
    <property type="entry name" value="SIGMA L-DEPENDENT TRANSCRIPTIONAL REGULATOR YQIR-RELATED"/>
    <property type="match status" value="1"/>
</dbReference>
<dbReference type="SMART" id="SM00382">
    <property type="entry name" value="AAA"/>
    <property type="match status" value="1"/>
</dbReference>
<accession>A0A0L8V5P9</accession>
<keyword evidence="7" id="KW-1185">Reference proteome</keyword>
<dbReference type="PATRIC" id="fig|1409788.3.peg.3394"/>
<dbReference type="PROSITE" id="PS50045">
    <property type="entry name" value="SIGMA54_INTERACT_4"/>
    <property type="match status" value="1"/>
</dbReference>
<keyword evidence="1" id="KW-0547">Nucleotide-binding</keyword>
<organism evidence="6 7">
    <name type="scientific">Sunxiuqinia dokdonensis</name>
    <dbReference type="NCBI Taxonomy" id="1409788"/>
    <lineage>
        <taxon>Bacteria</taxon>
        <taxon>Pseudomonadati</taxon>
        <taxon>Bacteroidota</taxon>
        <taxon>Bacteroidia</taxon>
        <taxon>Marinilabiliales</taxon>
        <taxon>Prolixibacteraceae</taxon>
        <taxon>Sunxiuqinia</taxon>
    </lineage>
</organism>
<dbReference type="STRING" id="1409788.NC99_33110"/>
<dbReference type="OrthoDB" id="9810703at2"/>
<dbReference type="GO" id="GO:0000160">
    <property type="term" value="P:phosphorelay signal transduction system"/>
    <property type="evidence" value="ECO:0007669"/>
    <property type="project" value="InterPro"/>
</dbReference>
<dbReference type="InterPro" id="IPR027417">
    <property type="entry name" value="P-loop_NTPase"/>
</dbReference>
<dbReference type="EMBL" id="LGIA01000176">
    <property type="protein sequence ID" value="KOH43815.1"/>
    <property type="molecule type" value="Genomic_DNA"/>
</dbReference>